<proteinExistence type="predicted"/>
<reference evidence="2 3" key="1">
    <citation type="submission" date="2022-12" db="EMBL/GenBank/DDBJ databases">
        <title>Chitinophagaceae gen. sp. nov., a new member of the family Chitinophagaceae, isolated from soil in a chemical factory.</title>
        <authorList>
            <person name="Ke Z."/>
        </authorList>
    </citation>
    <scope>NUCLEOTIDE SEQUENCE [LARGE SCALE GENOMIC DNA]</scope>
    <source>
        <strain evidence="2 3">LY-5</strain>
    </source>
</reference>
<dbReference type="PANTHER" id="PTHR30543">
    <property type="entry name" value="CHROMATE REDUCTASE"/>
    <property type="match status" value="1"/>
</dbReference>
<sequence>MKILVFAASNSSKSINNRLVTYVARQFAEGNDINHIRIHDYEMPIYQMDREAANGIPQEAHQFAELIDSSDLIIISLAEHNSNFSVGFKNIYDWVSRIKGRKPWNGKKLFLLSTSEGARGGGNVMDIALNVFPRHSAEIVGHFSLPQFSQNFNDETGVTNAELNAPLEAAIEQVKTKLNG</sequence>
<dbReference type="InterPro" id="IPR005025">
    <property type="entry name" value="FMN_Rdtase-like_dom"/>
</dbReference>
<keyword evidence="3" id="KW-1185">Reference proteome</keyword>
<dbReference type="Pfam" id="PF03358">
    <property type="entry name" value="FMN_red"/>
    <property type="match status" value="1"/>
</dbReference>
<gene>
    <name evidence="2" type="ORF">O3P16_09055</name>
</gene>
<organism evidence="2 3">
    <name type="scientific">Polluticaenibacter yanchengensis</name>
    <dbReference type="NCBI Taxonomy" id="3014562"/>
    <lineage>
        <taxon>Bacteria</taxon>
        <taxon>Pseudomonadati</taxon>
        <taxon>Bacteroidota</taxon>
        <taxon>Chitinophagia</taxon>
        <taxon>Chitinophagales</taxon>
        <taxon>Chitinophagaceae</taxon>
        <taxon>Polluticaenibacter</taxon>
    </lineage>
</organism>
<feature type="domain" description="NADPH-dependent FMN reductase-like" evidence="1">
    <location>
        <begin position="1"/>
        <end position="145"/>
    </location>
</feature>
<name>A0ABT4UK38_9BACT</name>
<comment type="caution">
    <text evidence="2">The sequence shown here is derived from an EMBL/GenBank/DDBJ whole genome shotgun (WGS) entry which is preliminary data.</text>
</comment>
<dbReference type="SUPFAM" id="SSF52218">
    <property type="entry name" value="Flavoproteins"/>
    <property type="match status" value="1"/>
</dbReference>
<dbReference type="InterPro" id="IPR050712">
    <property type="entry name" value="NAD(P)H-dep_reductase"/>
</dbReference>
<dbReference type="Proteomes" id="UP001210231">
    <property type="component" value="Unassembled WGS sequence"/>
</dbReference>
<dbReference type="Gene3D" id="3.40.50.360">
    <property type="match status" value="1"/>
</dbReference>
<dbReference type="RefSeq" id="WP_407031277.1">
    <property type="nucleotide sequence ID" value="NZ_JAQGEF010000008.1"/>
</dbReference>
<dbReference type="EMBL" id="JAQGEF010000008">
    <property type="protein sequence ID" value="MDA3614954.1"/>
    <property type="molecule type" value="Genomic_DNA"/>
</dbReference>
<protein>
    <submittedName>
        <fullName evidence="2">NAD(P)H-dependent oxidoreductase</fullName>
    </submittedName>
</protein>
<evidence type="ECO:0000313" key="3">
    <source>
        <dbReference type="Proteomes" id="UP001210231"/>
    </source>
</evidence>
<dbReference type="PANTHER" id="PTHR30543:SF21">
    <property type="entry name" value="NAD(P)H-DEPENDENT FMN REDUCTASE LOT6"/>
    <property type="match status" value="1"/>
</dbReference>
<evidence type="ECO:0000313" key="2">
    <source>
        <dbReference type="EMBL" id="MDA3614954.1"/>
    </source>
</evidence>
<evidence type="ECO:0000259" key="1">
    <source>
        <dbReference type="Pfam" id="PF03358"/>
    </source>
</evidence>
<dbReference type="InterPro" id="IPR029039">
    <property type="entry name" value="Flavoprotein-like_sf"/>
</dbReference>
<accession>A0ABT4UK38</accession>